<dbReference type="RefSeq" id="WP_201078409.1">
    <property type="nucleotide sequence ID" value="NZ_CP067420.1"/>
</dbReference>
<proteinExistence type="predicted"/>
<accession>A0ABX7B9C7</accession>
<organism evidence="1 2">
    <name type="scientific">Skermanella cutis</name>
    <dbReference type="NCBI Taxonomy" id="2775420"/>
    <lineage>
        <taxon>Bacteria</taxon>
        <taxon>Pseudomonadati</taxon>
        <taxon>Pseudomonadota</taxon>
        <taxon>Alphaproteobacteria</taxon>
        <taxon>Rhodospirillales</taxon>
        <taxon>Azospirillaceae</taxon>
        <taxon>Skermanella</taxon>
    </lineage>
</organism>
<dbReference type="Proteomes" id="UP000595197">
    <property type="component" value="Chromosome"/>
</dbReference>
<sequence length="100" mass="11219">MMELMFTLKGCTPTVEERARRLLKFELGYENAGSTVTVAMLFARCHVDPGETAQHLMRIPPRDAVDHLADWIHSFQIDGEFCPEPKALARAALRHAGRAV</sequence>
<evidence type="ECO:0000313" key="2">
    <source>
        <dbReference type="Proteomes" id="UP000595197"/>
    </source>
</evidence>
<reference evidence="1" key="1">
    <citation type="submission" date="2021-02" db="EMBL/GenBank/DDBJ databases">
        <title>Skermanella TT6 skin isolate.</title>
        <authorList>
            <person name="Lee K."/>
            <person name="Ganzorig M."/>
        </authorList>
    </citation>
    <scope>NUCLEOTIDE SEQUENCE</scope>
    <source>
        <strain evidence="1">TT6</strain>
    </source>
</reference>
<keyword evidence="2" id="KW-1185">Reference proteome</keyword>
<dbReference type="EMBL" id="CP067420">
    <property type="protein sequence ID" value="QQP90967.1"/>
    <property type="molecule type" value="Genomic_DNA"/>
</dbReference>
<protein>
    <submittedName>
        <fullName evidence="1">Uncharacterized protein</fullName>
    </submittedName>
</protein>
<evidence type="ECO:0000313" key="1">
    <source>
        <dbReference type="EMBL" id="QQP90967.1"/>
    </source>
</evidence>
<gene>
    <name evidence="1" type="ORF">IGS68_07015</name>
</gene>
<name>A0ABX7B9C7_9PROT</name>